<protein>
    <submittedName>
        <fullName evidence="9">Efflux RND transporter periplasmic adaptor subunit</fullName>
    </submittedName>
</protein>
<evidence type="ECO:0000256" key="2">
    <source>
        <dbReference type="ARBA" id="ARBA00009477"/>
    </source>
</evidence>
<evidence type="ECO:0000259" key="8">
    <source>
        <dbReference type="Pfam" id="PF25967"/>
    </source>
</evidence>
<feature type="coiled-coil region" evidence="3">
    <location>
        <begin position="118"/>
        <end position="183"/>
    </location>
</feature>
<keyword evidence="10" id="KW-1185">Reference proteome</keyword>
<comment type="similarity">
    <text evidence="2">Belongs to the membrane fusion protein (MFP) (TC 8.A.1) family.</text>
</comment>
<dbReference type="AlphaFoldDB" id="A0A848G9M8"/>
<dbReference type="Proteomes" id="UP000580043">
    <property type="component" value="Unassembled WGS sequence"/>
</dbReference>
<gene>
    <name evidence="9" type="ORF">HHL15_17750</name>
</gene>
<dbReference type="InterPro" id="IPR058625">
    <property type="entry name" value="MdtA-like_BSH"/>
</dbReference>
<dbReference type="InterPro" id="IPR058627">
    <property type="entry name" value="MdtA-like_C"/>
</dbReference>
<proteinExistence type="inferred from homology"/>
<dbReference type="Gene3D" id="2.40.420.20">
    <property type="match status" value="1"/>
</dbReference>
<feature type="domain" description="Multidrug resistance protein MdtA-like barrel-sandwich hybrid" evidence="6">
    <location>
        <begin position="77"/>
        <end position="213"/>
    </location>
</feature>
<dbReference type="Gene3D" id="2.40.30.170">
    <property type="match status" value="1"/>
</dbReference>
<dbReference type="Gene3D" id="2.40.50.100">
    <property type="match status" value="1"/>
</dbReference>
<dbReference type="Pfam" id="PF25917">
    <property type="entry name" value="BSH_RND"/>
    <property type="match status" value="1"/>
</dbReference>
<dbReference type="SUPFAM" id="SSF111369">
    <property type="entry name" value="HlyD-like secretion proteins"/>
    <property type="match status" value="1"/>
</dbReference>
<dbReference type="InterPro" id="IPR006143">
    <property type="entry name" value="RND_pump_MFP"/>
</dbReference>
<evidence type="ECO:0000313" key="10">
    <source>
        <dbReference type="Proteomes" id="UP000580043"/>
    </source>
</evidence>
<reference evidence="9 10" key="1">
    <citation type="submission" date="2020-04" db="EMBL/GenBank/DDBJ databases">
        <title>Zoogloea sp. G-4-1-14 isolated from soil.</title>
        <authorList>
            <person name="Dahal R.H."/>
        </authorList>
    </citation>
    <scope>NUCLEOTIDE SEQUENCE [LARGE SCALE GENOMIC DNA]</scope>
    <source>
        <strain evidence="9 10">G-4-1-14</strain>
    </source>
</reference>
<dbReference type="Pfam" id="PF25967">
    <property type="entry name" value="RND-MFP_C"/>
    <property type="match status" value="1"/>
</dbReference>
<dbReference type="InterPro" id="IPR058626">
    <property type="entry name" value="MdtA-like_b-barrel"/>
</dbReference>
<evidence type="ECO:0000259" key="5">
    <source>
        <dbReference type="Pfam" id="PF25876"/>
    </source>
</evidence>
<sequence length="405" mass="42207">MTTRPLSRKPSPSAAVRRFATPPLLLGLCILAACTGKDQPAGPPGGAPQALPVTILEVQPTKVETSVEAVAQTEGAREVEIRARVGGILTKRLYEEGTAIKAGQPLFQLDREPFDVAVAQARAQVAQNKARAEQTVREAARLKGLLAQQAISQREYDTATSDNSAALAAVQSAEAALRQAELNLTWSTVTAPVSGVSGRAAVSEGNLVSTNGLVTTVTQLNPMWVRFSLSEAELNAATPSGRFKPQGVRGVELILPDGSIYPVRGKLNFAASQVNPALGTLQLRGEFPNADGALLPGQFVRARLLTGEREGVFKVPQNAVMQTDKGAVVMLANADNKVEPRPVKTGQWVGTDWVILGGLKAGDKVIVDNLIKVRPGAPVAPHGPGEGPGAPGNKPGAAPAAPAKG</sequence>
<accession>A0A848G9M8</accession>
<dbReference type="GO" id="GO:0005886">
    <property type="term" value="C:plasma membrane"/>
    <property type="evidence" value="ECO:0007669"/>
    <property type="project" value="UniProtKB-SubCell"/>
</dbReference>
<evidence type="ECO:0000259" key="7">
    <source>
        <dbReference type="Pfam" id="PF25944"/>
    </source>
</evidence>
<comment type="caution">
    <text evidence="9">The sequence shown here is derived from an EMBL/GenBank/DDBJ whole genome shotgun (WGS) entry which is preliminary data.</text>
</comment>
<dbReference type="NCBIfam" id="TIGR01730">
    <property type="entry name" value="RND_mfp"/>
    <property type="match status" value="1"/>
</dbReference>
<name>A0A848G9M8_9RHOO</name>
<dbReference type="Gene3D" id="1.10.287.470">
    <property type="entry name" value="Helix hairpin bin"/>
    <property type="match status" value="1"/>
</dbReference>
<dbReference type="PANTHER" id="PTHR30158:SF3">
    <property type="entry name" value="MULTIDRUG EFFLUX PUMP SUBUNIT ACRA-RELATED"/>
    <property type="match status" value="1"/>
</dbReference>
<evidence type="ECO:0000313" key="9">
    <source>
        <dbReference type="EMBL" id="NML27605.1"/>
    </source>
</evidence>
<dbReference type="FunFam" id="2.40.420.20:FF:000001">
    <property type="entry name" value="Efflux RND transporter periplasmic adaptor subunit"/>
    <property type="match status" value="1"/>
</dbReference>
<evidence type="ECO:0000259" key="6">
    <source>
        <dbReference type="Pfam" id="PF25917"/>
    </source>
</evidence>
<dbReference type="PANTHER" id="PTHR30158">
    <property type="entry name" value="ACRA/E-RELATED COMPONENT OF DRUG EFFLUX TRANSPORTER"/>
    <property type="match status" value="1"/>
</dbReference>
<dbReference type="GO" id="GO:0046677">
    <property type="term" value="P:response to antibiotic"/>
    <property type="evidence" value="ECO:0007669"/>
    <property type="project" value="TreeGrafter"/>
</dbReference>
<evidence type="ECO:0000256" key="3">
    <source>
        <dbReference type="SAM" id="Coils"/>
    </source>
</evidence>
<feature type="domain" description="Multidrug resistance protein MdtA-like C-terminal permuted SH3" evidence="8">
    <location>
        <begin position="315"/>
        <end position="370"/>
    </location>
</feature>
<keyword evidence="3" id="KW-0175">Coiled coil</keyword>
<feature type="region of interest" description="Disordered" evidence="4">
    <location>
        <begin position="378"/>
        <end position="405"/>
    </location>
</feature>
<dbReference type="Pfam" id="PF25876">
    <property type="entry name" value="HH_MFP_RND"/>
    <property type="match status" value="1"/>
</dbReference>
<dbReference type="EMBL" id="JABBGA010000016">
    <property type="protein sequence ID" value="NML27605.1"/>
    <property type="molecule type" value="Genomic_DNA"/>
</dbReference>
<evidence type="ECO:0000256" key="1">
    <source>
        <dbReference type="ARBA" id="ARBA00004196"/>
    </source>
</evidence>
<dbReference type="InterPro" id="IPR058624">
    <property type="entry name" value="MdtA-like_HH"/>
</dbReference>
<organism evidence="9 10">
    <name type="scientific">Zoogloea dura</name>
    <dbReference type="NCBI Taxonomy" id="2728840"/>
    <lineage>
        <taxon>Bacteria</taxon>
        <taxon>Pseudomonadati</taxon>
        <taxon>Pseudomonadota</taxon>
        <taxon>Betaproteobacteria</taxon>
        <taxon>Rhodocyclales</taxon>
        <taxon>Zoogloeaceae</taxon>
        <taxon>Zoogloea</taxon>
    </lineage>
</organism>
<dbReference type="RefSeq" id="WP_169147139.1">
    <property type="nucleotide sequence ID" value="NZ_JABBGA010000016.1"/>
</dbReference>
<feature type="domain" description="Multidrug resistance protein MdtA-like beta-barrel" evidence="7">
    <location>
        <begin position="222"/>
        <end position="306"/>
    </location>
</feature>
<dbReference type="PROSITE" id="PS51257">
    <property type="entry name" value="PROKAR_LIPOPROTEIN"/>
    <property type="match status" value="1"/>
</dbReference>
<feature type="compositionally biased region" description="Low complexity" evidence="4">
    <location>
        <begin position="391"/>
        <end position="405"/>
    </location>
</feature>
<dbReference type="GO" id="GO:0022857">
    <property type="term" value="F:transmembrane transporter activity"/>
    <property type="evidence" value="ECO:0007669"/>
    <property type="project" value="InterPro"/>
</dbReference>
<dbReference type="Pfam" id="PF25944">
    <property type="entry name" value="Beta-barrel_RND"/>
    <property type="match status" value="1"/>
</dbReference>
<feature type="domain" description="Multidrug resistance protein MdtA-like alpha-helical hairpin" evidence="5">
    <location>
        <begin position="118"/>
        <end position="187"/>
    </location>
</feature>
<evidence type="ECO:0000256" key="4">
    <source>
        <dbReference type="SAM" id="MobiDB-lite"/>
    </source>
</evidence>
<comment type="subcellular location">
    <subcellularLocation>
        <location evidence="1">Cell envelope</location>
    </subcellularLocation>
</comment>